<dbReference type="VEuPathDB" id="FungiDB:GGTG_04557"/>
<dbReference type="AlphaFoldDB" id="J3NTF8"/>
<reference evidence="3" key="4">
    <citation type="journal article" date="2015" name="G3 (Bethesda)">
        <title>Genome sequences of three phytopathogenic species of the Magnaporthaceae family of fungi.</title>
        <authorList>
            <person name="Okagaki L.H."/>
            <person name="Nunes C.C."/>
            <person name="Sailsbery J."/>
            <person name="Clay B."/>
            <person name="Brown D."/>
            <person name="John T."/>
            <person name="Oh Y."/>
            <person name="Young N."/>
            <person name="Fitzgerald M."/>
            <person name="Haas B.J."/>
            <person name="Zeng Q."/>
            <person name="Young S."/>
            <person name="Adiconis X."/>
            <person name="Fan L."/>
            <person name="Levin J.Z."/>
            <person name="Mitchell T.K."/>
            <person name="Okubara P.A."/>
            <person name="Farman M.L."/>
            <person name="Kohn L.M."/>
            <person name="Birren B."/>
            <person name="Ma L.-J."/>
            <person name="Dean R.A."/>
        </authorList>
    </citation>
    <scope>NUCLEOTIDE SEQUENCE</scope>
    <source>
        <strain evidence="3">R3-111a-1</strain>
    </source>
</reference>
<dbReference type="RefSeq" id="XP_009220618.1">
    <property type="nucleotide sequence ID" value="XM_009222354.1"/>
</dbReference>
<feature type="region of interest" description="Disordered" evidence="1">
    <location>
        <begin position="312"/>
        <end position="337"/>
    </location>
</feature>
<evidence type="ECO:0000313" key="2">
    <source>
        <dbReference type="EMBL" id="EJT79473.1"/>
    </source>
</evidence>
<feature type="compositionally biased region" description="Acidic residues" evidence="1">
    <location>
        <begin position="90"/>
        <end position="103"/>
    </location>
</feature>
<feature type="compositionally biased region" description="Basic and acidic residues" evidence="1">
    <location>
        <begin position="570"/>
        <end position="583"/>
    </location>
</feature>
<feature type="compositionally biased region" description="Basic and acidic residues" evidence="1">
    <location>
        <begin position="238"/>
        <end position="248"/>
    </location>
</feature>
<reference evidence="2" key="3">
    <citation type="submission" date="2010-09" db="EMBL/GenBank/DDBJ databases">
        <title>Annotation of Gaeumannomyces graminis var. tritici R3-111a-1.</title>
        <authorList>
            <consortium name="The Broad Institute Genome Sequencing Platform"/>
            <person name="Ma L.-J."/>
            <person name="Dead R."/>
            <person name="Young S.K."/>
            <person name="Zeng Q."/>
            <person name="Gargeya S."/>
            <person name="Fitzgerald M."/>
            <person name="Haas B."/>
            <person name="Abouelleil A."/>
            <person name="Alvarado L."/>
            <person name="Arachchi H.M."/>
            <person name="Berlin A."/>
            <person name="Brown A."/>
            <person name="Chapman S.B."/>
            <person name="Chen Z."/>
            <person name="Dunbar C."/>
            <person name="Freedman E."/>
            <person name="Gearin G."/>
            <person name="Gellesch M."/>
            <person name="Goldberg J."/>
            <person name="Griggs A."/>
            <person name="Gujja S."/>
            <person name="Heiman D."/>
            <person name="Howarth C."/>
            <person name="Larson L."/>
            <person name="Lui A."/>
            <person name="MacDonald P.J.P."/>
            <person name="Mehta T."/>
            <person name="Montmayeur A."/>
            <person name="Murphy C."/>
            <person name="Neiman D."/>
            <person name="Pearson M."/>
            <person name="Priest M."/>
            <person name="Roberts A."/>
            <person name="Saif S."/>
            <person name="Shea T."/>
            <person name="Shenoy N."/>
            <person name="Sisk P."/>
            <person name="Stolte C."/>
            <person name="Sykes S."/>
            <person name="Yandava C."/>
            <person name="Wortman J."/>
            <person name="Nusbaum C."/>
            <person name="Birren B."/>
        </authorList>
    </citation>
    <scope>NUCLEOTIDE SEQUENCE</scope>
    <source>
        <strain evidence="2">R3-111a-1</strain>
    </source>
</reference>
<proteinExistence type="predicted"/>
<reference evidence="4" key="1">
    <citation type="submission" date="2010-07" db="EMBL/GenBank/DDBJ databases">
        <title>The genome sequence of Gaeumannomyces graminis var. tritici strain R3-111a-1.</title>
        <authorList>
            <consortium name="The Broad Institute Genome Sequencing Platform"/>
            <person name="Ma L.-J."/>
            <person name="Dead R."/>
            <person name="Young S."/>
            <person name="Zeng Q."/>
            <person name="Koehrsen M."/>
            <person name="Alvarado L."/>
            <person name="Berlin A."/>
            <person name="Chapman S.B."/>
            <person name="Chen Z."/>
            <person name="Freedman E."/>
            <person name="Gellesch M."/>
            <person name="Goldberg J."/>
            <person name="Griggs A."/>
            <person name="Gujja S."/>
            <person name="Heilman E.R."/>
            <person name="Heiman D."/>
            <person name="Hepburn T."/>
            <person name="Howarth C."/>
            <person name="Jen D."/>
            <person name="Larson L."/>
            <person name="Mehta T."/>
            <person name="Neiman D."/>
            <person name="Pearson M."/>
            <person name="Roberts A."/>
            <person name="Saif S."/>
            <person name="Shea T."/>
            <person name="Shenoy N."/>
            <person name="Sisk P."/>
            <person name="Stolte C."/>
            <person name="Sykes S."/>
            <person name="Walk T."/>
            <person name="White J."/>
            <person name="Yandava C."/>
            <person name="Haas B."/>
            <person name="Nusbaum C."/>
            <person name="Birren B."/>
        </authorList>
    </citation>
    <scope>NUCLEOTIDE SEQUENCE [LARGE SCALE GENOMIC DNA]</scope>
    <source>
        <strain evidence="4">R3-111a-1</strain>
    </source>
</reference>
<feature type="compositionally biased region" description="Low complexity" evidence="1">
    <location>
        <begin position="114"/>
        <end position="196"/>
    </location>
</feature>
<dbReference type="OrthoDB" id="10509373at2759"/>
<dbReference type="EMBL" id="GL385396">
    <property type="protein sequence ID" value="EJT79473.1"/>
    <property type="molecule type" value="Genomic_DNA"/>
</dbReference>
<dbReference type="GeneID" id="20345015"/>
<evidence type="ECO:0000256" key="1">
    <source>
        <dbReference type="SAM" id="MobiDB-lite"/>
    </source>
</evidence>
<sequence>MVRRYSLEQEEFVRRRIEAGLTNPVIRDAFKARFPESHATSPFELNQVSYLRKKHKEASLGFCNPGFREQVARINEKRAAQGQPLLGESTDVEESEDDDSEEGDANKEEAPNTGNGARSSRALRSATAGSAIATTTAAASQPPAPAQTPTSQVTTQAPVQAQAQARFEPRPASNSTAAPASSLPSPNNSSVPQQPAGQTATFRPSAQHARPPSNATEVPGVAALSSVDGEKTSATGKPDTRPAQEPERAITNIPTRTDGMARIAPGSNAGQHKQSNVPVLANSNKSMDAFEQTHQATTQLPQLTLGDFHPGMRNSYLSDQQSRGTISPGQLAKGAGAVSASAPSPALQVAAHAQLAPNAYQHPGPTETSSLSQTDTDGALGKRKANSPPDLAATDENGEKRPKLSEQQPDAQSHPADAAKPEDLGRTSLASALGSANKPSSAHTSNQSAANQPTHTGPVSLGGPTSRDLITAAPQTKAGGNEEVSLGGSAAVQRTASPAPSSQSHFPRPMAPAHVGPLLPAAPIQPTAPVPPSRRFGALPGPHDAHLPVPSVRDFKRTANPTINSSGFPRIREEGAHKGDQFTEDSLMRSNDRPYQVPDNDGKAEAARKEAEIYLDMIEGQELIEAAIQAGKDAQNRIVSSKDLDHPFNRTRESNTLAPGWVVPVARAQLATMRLNKALHSTAESPAIRVTPTADGPIMEEAPRPSEQDAEVYYVTTPLPEVDVSPCPAGADCPVPASVFHFHCHINKTVIFNSTDDFKRAATGYVRAQEDREMYDAD</sequence>
<feature type="region of interest" description="Disordered" evidence="1">
    <location>
        <begin position="79"/>
        <end position="275"/>
    </location>
</feature>
<feature type="compositionally biased region" description="Polar residues" evidence="1">
    <location>
        <begin position="437"/>
        <end position="457"/>
    </location>
</feature>
<organism evidence="2">
    <name type="scientific">Gaeumannomyces tritici (strain R3-111a-1)</name>
    <name type="common">Wheat and barley take-all root rot fungus</name>
    <name type="synonym">Gaeumannomyces graminis var. tritici</name>
    <dbReference type="NCBI Taxonomy" id="644352"/>
    <lineage>
        <taxon>Eukaryota</taxon>
        <taxon>Fungi</taxon>
        <taxon>Dikarya</taxon>
        <taxon>Ascomycota</taxon>
        <taxon>Pezizomycotina</taxon>
        <taxon>Sordariomycetes</taxon>
        <taxon>Sordariomycetidae</taxon>
        <taxon>Magnaporthales</taxon>
        <taxon>Magnaporthaceae</taxon>
        <taxon>Gaeumannomyces</taxon>
    </lineage>
</organism>
<dbReference type="HOGENOM" id="CLU_363311_0_0_1"/>
<feature type="compositionally biased region" description="Polar residues" evidence="1">
    <location>
        <begin position="492"/>
        <end position="505"/>
    </location>
</feature>
<reference evidence="3" key="5">
    <citation type="submission" date="2018-04" db="UniProtKB">
        <authorList>
            <consortium name="EnsemblFungi"/>
        </authorList>
    </citation>
    <scope>IDENTIFICATION</scope>
    <source>
        <strain evidence="3">R3-111a-1</strain>
    </source>
</reference>
<gene>
    <name evidence="3" type="primary">20345015</name>
    <name evidence="2" type="ORF">GGTG_04557</name>
</gene>
<feature type="region of interest" description="Disordered" evidence="1">
    <location>
        <begin position="359"/>
        <end position="540"/>
    </location>
</feature>
<name>J3NTF8_GAET3</name>
<protein>
    <submittedName>
        <fullName evidence="2 3">Uncharacterized protein</fullName>
    </submittedName>
</protein>
<accession>J3NTF8</accession>
<keyword evidence="4" id="KW-1185">Reference proteome</keyword>
<dbReference type="EnsemblFungi" id="EJT79473">
    <property type="protein sequence ID" value="EJT79473"/>
    <property type="gene ID" value="GGTG_04557"/>
</dbReference>
<dbReference type="eggNOG" id="ENOG502RMP1">
    <property type="taxonomic scope" value="Eukaryota"/>
</dbReference>
<evidence type="ECO:0000313" key="4">
    <source>
        <dbReference type="Proteomes" id="UP000006039"/>
    </source>
</evidence>
<feature type="compositionally biased region" description="Polar residues" evidence="1">
    <location>
        <begin position="366"/>
        <end position="376"/>
    </location>
</feature>
<evidence type="ECO:0000313" key="3">
    <source>
        <dbReference type="EnsemblFungi" id="EJT79473"/>
    </source>
</evidence>
<feature type="region of interest" description="Disordered" evidence="1">
    <location>
        <begin position="560"/>
        <end position="583"/>
    </location>
</feature>
<dbReference type="Proteomes" id="UP000006039">
    <property type="component" value="Unassembled WGS sequence"/>
</dbReference>
<feature type="compositionally biased region" description="Polar residues" evidence="1">
    <location>
        <begin position="315"/>
        <end position="328"/>
    </location>
</feature>
<reference evidence="2" key="2">
    <citation type="submission" date="2010-07" db="EMBL/GenBank/DDBJ databases">
        <authorList>
            <consortium name="The Broad Institute Genome Sequencing Platform"/>
            <consortium name="Broad Institute Genome Sequencing Center for Infectious Disease"/>
            <person name="Ma L.-J."/>
            <person name="Dead R."/>
            <person name="Young S."/>
            <person name="Zeng Q."/>
            <person name="Koehrsen M."/>
            <person name="Alvarado L."/>
            <person name="Berlin A."/>
            <person name="Chapman S.B."/>
            <person name="Chen Z."/>
            <person name="Freedman E."/>
            <person name="Gellesch M."/>
            <person name="Goldberg J."/>
            <person name="Griggs A."/>
            <person name="Gujja S."/>
            <person name="Heilman E.R."/>
            <person name="Heiman D."/>
            <person name="Hepburn T."/>
            <person name="Howarth C."/>
            <person name="Jen D."/>
            <person name="Larson L."/>
            <person name="Mehta T."/>
            <person name="Neiman D."/>
            <person name="Pearson M."/>
            <person name="Roberts A."/>
            <person name="Saif S."/>
            <person name="Shea T."/>
            <person name="Shenoy N."/>
            <person name="Sisk P."/>
            <person name="Stolte C."/>
            <person name="Sykes S."/>
            <person name="Walk T."/>
            <person name="White J."/>
            <person name="Yandava C."/>
            <person name="Haas B."/>
            <person name="Nusbaum C."/>
            <person name="Birren B."/>
        </authorList>
    </citation>
    <scope>NUCLEOTIDE SEQUENCE</scope>
    <source>
        <strain evidence="2">R3-111a-1</strain>
    </source>
</reference>